<keyword evidence="2" id="KW-1185">Reference proteome</keyword>
<dbReference type="InterPro" id="IPR027417">
    <property type="entry name" value="P-loop_NTPase"/>
</dbReference>
<dbReference type="PANTHER" id="PTHR46644">
    <property type="entry name" value="DNA REPAIR PROTEIN XRCC2"/>
    <property type="match status" value="1"/>
</dbReference>
<organism evidence="1 2">
    <name type="scientific">Hypothenemus hampei</name>
    <name type="common">Coffee berry borer</name>
    <dbReference type="NCBI Taxonomy" id="57062"/>
    <lineage>
        <taxon>Eukaryota</taxon>
        <taxon>Metazoa</taxon>
        <taxon>Ecdysozoa</taxon>
        <taxon>Arthropoda</taxon>
        <taxon>Hexapoda</taxon>
        <taxon>Insecta</taxon>
        <taxon>Pterygota</taxon>
        <taxon>Neoptera</taxon>
        <taxon>Endopterygota</taxon>
        <taxon>Coleoptera</taxon>
        <taxon>Polyphaga</taxon>
        <taxon>Cucujiformia</taxon>
        <taxon>Curculionidae</taxon>
        <taxon>Scolytinae</taxon>
        <taxon>Hypothenemus</taxon>
    </lineage>
</organism>
<dbReference type="Proteomes" id="UP001566132">
    <property type="component" value="Unassembled WGS sequence"/>
</dbReference>
<name>A0ABD1EQS4_HYPHA</name>
<dbReference type="PANTHER" id="PTHR46644:SF2">
    <property type="entry name" value="DNA REPAIR PROTEIN XRCC2"/>
    <property type="match status" value="1"/>
</dbReference>
<dbReference type="Gene3D" id="3.40.50.300">
    <property type="entry name" value="P-loop containing nucleotide triphosphate hydrolases"/>
    <property type="match status" value="1"/>
</dbReference>
<reference evidence="1 2" key="1">
    <citation type="submission" date="2024-05" db="EMBL/GenBank/DDBJ databases">
        <title>Genetic variation in Jamaican populations of the coffee berry borer (Hypothenemus hampei).</title>
        <authorList>
            <person name="Errbii M."/>
            <person name="Myrie A."/>
        </authorList>
    </citation>
    <scope>NUCLEOTIDE SEQUENCE [LARGE SCALE GENOMIC DNA]</scope>
    <source>
        <strain evidence="1">JA-Hopewell-2020-01-JO</strain>
        <tissue evidence="1">Whole body</tissue>
    </source>
</reference>
<dbReference type="InterPro" id="IPR030547">
    <property type="entry name" value="XRCC2"/>
</dbReference>
<protein>
    <submittedName>
        <fullName evidence="1">Uncharacterized protein</fullName>
    </submittedName>
</protein>
<dbReference type="AlphaFoldDB" id="A0ABD1EQS4"/>
<gene>
    <name evidence="1" type="ORF">ABEB36_006361</name>
</gene>
<comment type="caution">
    <text evidence="1">The sequence shown here is derived from an EMBL/GenBank/DDBJ whole genome shotgun (WGS) entry which is preliminary data.</text>
</comment>
<dbReference type="EMBL" id="JBDJPC010000005">
    <property type="protein sequence ID" value="KAL1500948.1"/>
    <property type="molecule type" value="Genomic_DNA"/>
</dbReference>
<evidence type="ECO:0000313" key="1">
    <source>
        <dbReference type="EMBL" id="KAL1500948.1"/>
    </source>
</evidence>
<evidence type="ECO:0000313" key="2">
    <source>
        <dbReference type="Proteomes" id="UP001566132"/>
    </source>
</evidence>
<proteinExistence type="predicted"/>
<sequence length="239" mass="27613">MSVKIENGVQLFARVLQGNAPQKMENIHPHLFPHGGPWYNQVIEIYSSSNLNLHNDLLIELMARAVLPRTLHSTFKECRVIFLRTDFQIHFLKVIKTMEKLVSDKVVDKNRVVRDSLQRLVLLDCFDEEQLLVTFHNLAHLINNCQSHAGLIILDNSLSFYWNRKMMNSNTMLSFDKYSSMIIESLYEKVRDLNIVVMFGRLNVIKPCNLASYSIEVTKDGATVKDLEKKDTYTANLVL</sequence>
<accession>A0ABD1EQS4</accession>